<dbReference type="OrthoDB" id="5392377at2"/>
<gene>
    <name evidence="2" type="ORF">KMAL_14110</name>
</gene>
<dbReference type="RefSeq" id="WP_110095043.1">
    <property type="nucleotide sequence ID" value="NZ_NKUE01000002.1"/>
</dbReference>
<accession>A0A2S3W220</accession>
<proteinExistence type="predicted"/>
<dbReference type="Pfam" id="PF09481">
    <property type="entry name" value="CRISPR_Cse1"/>
    <property type="match status" value="1"/>
</dbReference>
<organism evidence="2 3">
    <name type="scientific">Novacetimonas maltaceti</name>
    <dbReference type="NCBI Taxonomy" id="1203393"/>
    <lineage>
        <taxon>Bacteria</taxon>
        <taxon>Pseudomonadati</taxon>
        <taxon>Pseudomonadota</taxon>
        <taxon>Alphaproteobacteria</taxon>
        <taxon>Acetobacterales</taxon>
        <taxon>Acetobacteraceae</taxon>
        <taxon>Novacetimonas</taxon>
    </lineage>
</organism>
<dbReference type="NCBIfam" id="TIGR02547">
    <property type="entry name" value="casA_cse1"/>
    <property type="match status" value="1"/>
</dbReference>
<evidence type="ECO:0000256" key="1">
    <source>
        <dbReference type="SAM" id="MobiDB-lite"/>
    </source>
</evidence>
<feature type="region of interest" description="Disordered" evidence="1">
    <location>
        <begin position="523"/>
        <end position="545"/>
    </location>
</feature>
<comment type="caution">
    <text evidence="2">The sequence shown here is derived from an EMBL/GenBank/DDBJ whole genome shotgun (WGS) entry which is preliminary data.</text>
</comment>
<evidence type="ECO:0000313" key="2">
    <source>
        <dbReference type="EMBL" id="POF62911.1"/>
    </source>
</evidence>
<protein>
    <submittedName>
        <fullName evidence="2">CRISPR-associated protein Cse1</fullName>
    </submittedName>
</protein>
<reference evidence="2 3" key="1">
    <citation type="submission" date="2018-01" db="EMBL/GenBank/DDBJ databases">
        <title>Draft Genome Sequence of Komagataeibacter maltaceti LMG 1529, a Vinegar Producing Acetic Acid Bacterium Isolated from Malt Vinegar Brewery Acetifiers.</title>
        <authorList>
            <person name="Zhang Q."/>
            <person name="Hollensteiner J."/>
            <person name="Poehlein A."/>
            <person name="Daniel R."/>
        </authorList>
    </citation>
    <scope>NUCLEOTIDE SEQUENCE [LARGE SCALE GENOMIC DNA]</scope>
    <source>
        <strain evidence="2 3">LMG 1529</strain>
    </source>
</reference>
<feature type="compositionally biased region" description="Basic residues" evidence="1">
    <location>
        <begin position="535"/>
        <end position="545"/>
    </location>
</feature>
<dbReference type="AlphaFoldDB" id="A0A2S3W220"/>
<dbReference type="Proteomes" id="UP000237344">
    <property type="component" value="Unassembled WGS sequence"/>
</dbReference>
<keyword evidence="3" id="KW-1185">Reference proteome</keyword>
<dbReference type="EMBL" id="POTC01000014">
    <property type="protein sequence ID" value="POF62911.1"/>
    <property type="molecule type" value="Genomic_DNA"/>
</dbReference>
<evidence type="ECO:0000313" key="3">
    <source>
        <dbReference type="Proteomes" id="UP000237344"/>
    </source>
</evidence>
<dbReference type="CDD" id="cd09729">
    <property type="entry name" value="Cse1_I-E"/>
    <property type="match status" value="1"/>
</dbReference>
<name>A0A2S3W220_9PROT</name>
<dbReference type="InterPro" id="IPR013381">
    <property type="entry name" value="CRISPR-assoc_prot_Cse1"/>
</dbReference>
<sequence length="545" mass="59771">MNLVSDAWIPVRRRSGARDMIRPAQIVERVKDDPVVEVMWPRADFRNAFYEFLIGLLATACPPVDQRAWVAAWRRPPAVGELDAAFARIAHAFCLDGPGPRFLQDHAELDSGPEPVERLLIEAPGESTIKRNADLFVHRGQVTALGRPAAAMALFTLQSWAPSGGAGNMTGLRGGGPLMTLVLPSDGGSLWDVVWANVPCGVAVRDEDMETTFPWLAATHASGKGGVEVRMNVNASPQQCWWGMPRRIRLDFENTPDGVCDLTGMADTVLVRGWRQRPYGPKYAGWVGMPYGAGGTVHPLTPRYRQKAGAEWLAVHPQPGGVGYRHWAGVVVDSADANRLPASCVAVWRNERARDAGLSEDPRLLAAGFDMDNMKARSFVESEMPLPGTQDEDRQEVLDELARQCVAGAKMVADILRGSVRDALFGKSDVPIDATLLSDVRERFWTGTHDAFFALLHQAGCGDDTEADLRRRWLHRLARVAMDEFDAMVTFEPDMDIGQAQRSTLARRRLAAALAGTSTEGRKLMTELDIPAPPQKKRKTAGKDA</sequence>